<feature type="region of interest" description="Disordered" evidence="3">
    <location>
        <begin position="795"/>
        <end position="818"/>
    </location>
</feature>
<dbReference type="GO" id="GO:0005737">
    <property type="term" value="C:cytoplasm"/>
    <property type="evidence" value="ECO:0007669"/>
    <property type="project" value="TreeGrafter"/>
</dbReference>
<dbReference type="SMART" id="SM01127">
    <property type="entry name" value="DDHD"/>
    <property type="match status" value="1"/>
</dbReference>
<feature type="domain" description="DDHD" evidence="4">
    <location>
        <begin position="637"/>
        <end position="881"/>
    </location>
</feature>
<evidence type="ECO:0000256" key="2">
    <source>
        <dbReference type="SAM" id="Coils"/>
    </source>
</evidence>
<reference evidence="5" key="1">
    <citation type="submission" date="2019-06" db="EMBL/GenBank/DDBJ databases">
        <authorList>
            <consortium name="Wellcome Sanger Institute Data Sharing"/>
        </authorList>
    </citation>
    <scope>NUCLEOTIDE SEQUENCE [LARGE SCALE GENOMIC DNA]</scope>
</reference>
<evidence type="ECO:0000256" key="3">
    <source>
        <dbReference type="SAM" id="MobiDB-lite"/>
    </source>
</evidence>
<evidence type="ECO:0000256" key="1">
    <source>
        <dbReference type="ARBA" id="ARBA00038464"/>
    </source>
</evidence>
<dbReference type="PANTHER" id="PTHR23509:SF32">
    <property type="entry name" value="PHOSPHOLIPASE DDHD1"/>
    <property type="match status" value="1"/>
</dbReference>
<dbReference type="Pfam" id="PF02862">
    <property type="entry name" value="DDHD"/>
    <property type="match status" value="1"/>
</dbReference>
<accession>A0A672GVN6</accession>
<dbReference type="OMA" id="DNKKSWW"/>
<reference evidence="5" key="3">
    <citation type="submission" date="2025-09" db="UniProtKB">
        <authorList>
            <consortium name="Ensembl"/>
        </authorList>
    </citation>
    <scope>IDENTIFICATION</scope>
</reference>
<dbReference type="InParanoid" id="A0A672GVN6"/>
<evidence type="ECO:0000259" key="4">
    <source>
        <dbReference type="PROSITE" id="PS51043"/>
    </source>
</evidence>
<dbReference type="InterPro" id="IPR004177">
    <property type="entry name" value="DDHD_dom"/>
</dbReference>
<gene>
    <name evidence="5" type="primary">ddhd1a</name>
</gene>
<feature type="compositionally biased region" description="Polar residues" evidence="3">
    <location>
        <begin position="738"/>
        <end position="749"/>
    </location>
</feature>
<keyword evidence="2" id="KW-0175">Coiled coil</keyword>
<protein>
    <submittedName>
        <fullName evidence="5">Phospholipase DDHD1-like</fullName>
    </submittedName>
</protein>
<evidence type="ECO:0000313" key="6">
    <source>
        <dbReference type="Proteomes" id="UP000472267"/>
    </source>
</evidence>
<feature type="compositionally biased region" description="Basic residues" evidence="3">
    <location>
        <begin position="113"/>
        <end position="124"/>
    </location>
</feature>
<dbReference type="GO" id="GO:0004620">
    <property type="term" value="F:phospholipase activity"/>
    <property type="evidence" value="ECO:0007669"/>
    <property type="project" value="TreeGrafter"/>
</dbReference>
<dbReference type="GO" id="GO:0046872">
    <property type="term" value="F:metal ion binding"/>
    <property type="evidence" value="ECO:0007669"/>
    <property type="project" value="InterPro"/>
</dbReference>
<dbReference type="AlphaFoldDB" id="A0A672GVN6"/>
<proteinExistence type="inferred from homology"/>
<sequence>MSSFNITTQTTAFSSSSVSVDAANNNNNEKEWGLGSDVYPYCHEMSLMDDSMQAGMSSVQPGLDGHLPLIHAGHHGAQDGLLLDLNSPGAFIDSGSLEYSDNDGNGAGPLFERRKRSRSNSSRHRFNEVVTELGPEEVRWFYKEDKKTWKAFLGHDSLKIERMFRKYCELNPGAPGTQVSGQEEGEEEEEDEECGTACEESRVNGAVPVDTSTSSVHGGRRSLDTSTFTLSSDERDPDSIEINVEPVCVRGGLYEVDVKERECYPVYWKQQDHIPVMRGQWFIDGTWLPLDEEEGDLIEQEHLNHFRGQQMQDTFETDLIVKTVDSKDVLSHLPPFYLPFLFKWSGYQTSARTTCHKRKRCQAIHSLKLSRTHVDWHSVDEVYLYSDATTSKIARTVTQKLGFSKASSSGTRLHRGFVEEASPEDRPPQTTHVVFVVHGIGQKMDQGRIIKNTGMLREGVRKMEEKHFSDHNEEHVEFLPVEWRSKLALDGDTVDSITPDKVRGLRDLLNSSAMDIMYYNSPLYRDEITKGLTQELNRLYTLFCARNPDFEEGGGKVSIVSHSLGCVITYDIMTGWDPVRFCLQEDRAVEEELDLRWMSYEERHLLEQLRHTRNRLRELENQLVTLEASRPSAPPALKFKVENFFCMGSPLAVFLALRGIRPGTSCHQDHILPTSICSRLFNVFHPTDPVAYRLEPLILKHYSNISPVQIHWCSATNPTPYDEIRPTFLNPVKEPTSDTESIPSPSTSPVLPRRHYGESITSLGKASILGAASIGKGIGGILFSRFSRSNSQPSVSLGLDGAANADEEEQKRTESQSAYGLSTMVRPTSPTVDTSLELERRIDFELREGLVESRYWSAVTSHTGYWCSHDIALFLLTFIYKPKTMASDPAEDAPVPD</sequence>
<feature type="region of interest" description="Disordered" evidence="3">
    <location>
        <begin position="171"/>
        <end position="200"/>
    </location>
</feature>
<name>A0A672GVN6_SALFA</name>
<feature type="region of interest" description="Disordered" evidence="3">
    <location>
        <begin position="102"/>
        <end position="124"/>
    </location>
</feature>
<dbReference type="OrthoDB" id="431378at2759"/>
<organism evidence="5 6">
    <name type="scientific">Salarias fasciatus</name>
    <name type="common">Jewelled blenny</name>
    <name type="synonym">Blennius fasciatus</name>
    <dbReference type="NCBI Taxonomy" id="181472"/>
    <lineage>
        <taxon>Eukaryota</taxon>
        <taxon>Metazoa</taxon>
        <taxon>Chordata</taxon>
        <taxon>Craniata</taxon>
        <taxon>Vertebrata</taxon>
        <taxon>Euteleostomi</taxon>
        <taxon>Actinopterygii</taxon>
        <taxon>Neopterygii</taxon>
        <taxon>Teleostei</taxon>
        <taxon>Neoteleostei</taxon>
        <taxon>Acanthomorphata</taxon>
        <taxon>Ovalentaria</taxon>
        <taxon>Blenniimorphae</taxon>
        <taxon>Blenniiformes</taxon>
        <taxon>Blennioidei</taxon>
        <taxon>Blenniidae</taxon>
        <taxon>Salariinae</taxon>
        <taxon>Salarias</taxon>
    </lineage>
</organism>
<dbReference type="InterPro" id="IPR058055">
    <property type="entry name" value="PA-PLA1"/>
</dbReference>
<dbReference type="PANTHER" id="PTHR23509">
    <property type="entry name" value="PA-PL1 PHOSPHOLIPASE FAMILY"/>
    <property type="match status" value="1"/>
</dbReference>
<keyword evidence="6" id="KW-1185">Reference proteome</keyword>
<dbReference type="PROSITE" id="PS51043">
    <property type="entry name" value="DDHD"/>
    <property type="match status" value="1"/>
</dbReference>
<comment type="similarity">
    <text evidence="1">Belongs to the PA-PLA1 family.</text>
</comment>
<feature type="region of interest" description="Disordered" evidence="3">
    <location>
        <begin position="733"/>
        <end position="754"/>
    </location>
</feature>
<reference evidence="5" key="2">
    <citation type="submission" date="2025-08" db="UniProtKB">
        <authorList>
            <consortium name="Ensembl"/>
        </authorList>
    </citation>
    <scope>IDENTIFICATION</scope>
</reference>
<evidence type="ECO:0000313" key="5">
    <source>
        <dbReference type="Ensembl" id="ENSSFAP00005015529.1"/>
    </source>
</evidence>
<dbReference type="Proteomes" id="UP000472267">
    <property type="component" value="Chromosome 19"/>
</dbReference>
<feature type="coiled-coil region" evidence="2">
    <location>
        <begin position="602"/>
        <end position="629"/>
    </location>
</feature>
<dbReference type="Ensembl" id="ENSSFAT00005016165.1">
    <property type="protein sequence ID" value="ENSSFAP00005015529.1"/>
    <property type="gene ID" value="ENSSFAG00005008262.1"/>
</dbReference>
<feature type="compositionally biased region" description="Acidic residues" evidence="3">
    <location>
        <begin position="183"/>
        <end position="194"/>
    </location>
</feature>
<dbReference type="FunCoup" id="A0A672GVN6">
    <property type="interactions" value="96"/>
</dbReference>